<keyword evidence="4" id="KW-0378">Hydrolase</keyword>
<sequence>MAPRSLTFAALVATTALSMGGCGGDADTSDSADTSSQSAPSTPDDPATSGSATPSVPAVTEEQVDIGGHEIYLRCWGEAVVGEPTVLLISGMGPDVTYWSKMASEFATDGHHLCGYDRLGVGGSSLPSEDRRTTEDQVDDLLALLDAAGLDEPMVIVAHSLGSLPALGLADRAPELVAGAVLIEPWGPRVAGKQLAVLPPEKADESQDLVMERSFLTGYIADPDQNNEHLLLTACNEEGIAVLDKPGRLFGNHPVVVLQAPLPRRPAGLPRDYDAVSRAAWVDANDEFATESTDGKVIVVKHTGHDIHIDRPDAVIEAILDVLAG</sequence>
<dbReference type="PANTHER" id="PTHR43798:SF33">
    <property type="entry name" value="HYDROLASE, PUTATIVE (AFU_ORTHOLOGUE AFUA_2G14860)-RELATED"/>
    <property type="match status" value="1"/>
</dbReference>
<dbReference type="PANTHER" id="PTHR43798">
    <property type="entry name" value="MONOACYLGLYCEROL LIPASE"/>
    <property type="match status" value="1"/>
</dbReference>
<feature type="chain" id="PRO_5038776064" evidence="2">
    <location>
        <begin position="19"/>
        <end position="325"/>
    </location>
</feature>
<dbReference type="PROSITE" id="PS51257">
    <property type="entry name" value="PROKAR_LIPOPROTEIN"/>
    <property type="match status" value="1"/>
</dbReference>
<accession>A0A5B1LAY7</accession>
<dbReference type="Gene3D" id="3.40.50.1820">
    <property type="entry name" value="alpha/beta hydrolase"/>
    <property type="match status" value="1"/>
</dbReference>
<dbReference type="Proteomes" id="UP000325003">
    <property type="component" value="Unassembled WGS sequence"/>
</dbReference>
<dbReference type="SUPFAM" id="SSF53474">
    <property type="entry name" value="alpha/beta-Hydrolases"/>
    <property type="match status" value="1"/>
</dbReference>
<dbReference type="Pfam" id="PF00561">
    <property type="entry name" value="Abhydrolase_1"/>
    <property type="match status" value="1"/>
</dbReference>
<gene>
    <name evidence="4" type="ORF">F0U44_14755</name>
</gene>
<keyword evidence="2" id="KW-0732">Signal</keyword>
<evidence type="ECO:0000259" key="3">
    <source>
        <dbReference type="Pfam" id="PF00561"/>
    </source>
</evidence>
<dbReference type="RefSeq" id="WP_149729121.1">
    <property type="nucleotide sequence ID" value="NZ_VUJV01000004.1"/>
</dbReference>
<feature type="region of interest" description="Disordered" evidence="1">
    <location>
        <begin position="22"/>
        <end position="58"/>
    </location>
</feature>
<keyword evidence="5" id="KW-1185">Reference proteome</keyword>
<evidence type="ECO:0000256" key="1">
    <source>
        <dbReference type="SAM" id="MobiDB-lite"/>
    </source>
</evidence>
<feature type="signal peptide" evidence="2">
    <location>
        <begin position="1"/>
        <end position="18"/>
    </location>
</feature>
<dbReference type="GO" id="GO:0016787">
    <property type="term" value="F:hydrolase activity"/>
    <property type="evidence" value="ECO:0007669"/>
    <property type="project" value="UniProtKB-KW"/>
</dbReference>
<dbReference type="InterPro" id="IPR000073">
    <property type="entry name" value="AB_hydrolase_1"/>
</dbReference>
<dbReference type="InterPro" id="IPR050266">
    <property type="entry name" value="AB_hydrolase_sf"/>
</dbReference>
<reference evidence="4 5" key="2">
    <citation type="submission" date="2019-09" db="EMBL/GenBank/DDBJ databases">
        <authorList>
            <person name="Jin C."/>
        </authorList>
    </citation>
    <scope>NUCLEOTIDE SEQUENCE [LARGE SCALE GENOMIC DNA]</scope>
    <source>
        <strain evidence="4 5">BN130099</strain>
    </source>
</reference>
<organism evidence="4 5">
    <name type="scientific">Nocardioides humilatus</name>
    <dbReference type="NCBI Taxonomy" id="2607660"/>
    <lineage>
        <taxon>Bacteria</taxon>
        <taxon>Bacillati</taxon>
        <taxon>Actinomycetota</taxon>
        <taxon>Actinomycetes</taxon>
        <taxon>Propionibacteriales</taxon>
        <taxon>Nocardioidaceae</taxon>
        <taxon>Nocardioides</taxon>
    </lineage>
</organism>
<reference evidence="4 5" key="1">
    <citation type="submission" date="2019-09" db="EMBL/GenBank/DDBJ databases">
        <title>Nocardioides panacisoli sp. nov., isolated from the soil of a ginseng field.</title>
        <authorList>
            <person name="Cho C."/>
        </authorList>
    </citation>
    <scope>NUCLEOTIDE SEQUENCE [LARGE SCALE GENOMIC DNA]</scope>
    <source>
        <strain evidence="4 5">BN130099</strain>
    </source>
</reference>
<evidence type="ECO:0000313" key="4">
    <source>
        <dbReference type="EMBL" id="KAA1417901.1"/>
    </source>
</evidence>
<protein>
    <submittedName>
        <fullName evidence="4">Alpha/beta hydrolase</fullName>
    </submittedName>
</protein>
<feature type="domain" description="AB hydrolase-1" evidence="3">
    <location>
        <begin position="84"/>
        <end position="194"/>
    </location>
</feature>
<feature type="compositionally biased region" description="Low complexity" evidence="1">
    <location>
        <begin position="25"/>
        <end position="47"/>
    </location>
</feature>
<dbReference type="GO" id="GO:0016020">
    <property type="term" value="C:membrane"/>
    <property type="evidence" value="ECO:0007669"/>
    <property type="project" value="TreeGrafter"/>
</dbReference>
<dbReference type="InterPro" id="IPR029058">
    <property type="entry name" value="AB_hydrolase_fold"/>
</dbReference>
<evidence type="ECO:0000313" key="5">
    <source>
        <dbReference type="Proteomes" id="UP000325003"/>
    </source>
</evidence>
<proteinExistence type="predicted"/>
<name>A0A5B1LAY7_9ACTN</name>
<comment type="caution">
    <text evidence="4">The sequence shown here is derived from an EMBL/GenBank/DDBJ whole genome shotgun (WGS) entry which is preliminary data.</text>
</comment>
<evidence type="ECO:0000256" key="2">
    <source>
        <dbReference type="SAM" id="SignalP"/>
    </source>
</evidence>
<dbReference type="EMBL" id="VUJV01000004">
    <property type="protein sequence ID" value="KAA1417901.1"/>
    <property type="molecule type" value="Genomic_DNA"/>
</dbReference>
<dbReference type="AlphaFoldDB" id="A0A5B1LAY7"/>